<evidence type="ECO:0000259" key="4">
    <source>
        <dbReference type="Pfam" id="PF14257"/>
    </source>
</evidence>
<evidence type="ECO:0000256" key="3">
    <source>
        <dbReference type="SAM" id="SignalP"/>
    </source>
</evidence>
<feature type="compositionally biased region" description="Polar residues" evidence="1">
    <location>
        <begin position="42"/>
        <end position="57"/>
    </location>
</feature>
<evidence type="ECO:0000313" key="5">
    <source>
        <dbReference type="EMBL" id="TWE08995.1"/>
    </source>
</evidence>
<dbReference type="Proteomes" id="UP000319671">
    <property type="component" value="Unassembled WGS sequence"/>
</dbReference>
<reference evidence="5 6" key="1">
    <citation type="submission" date="2019-06" db="EMBL/GenBank/DDBJ databases">
        <title>Sorghum-associated microbial communities from plants grown in Nebraska, USA.</title>
        <authorList>
            <person name="Schachtman D."/>
        </authorList>
    </citation>
    <scope>NUCLEOTIDE SEQUENCE [LARGE SCALE GENOMIC DNA]</scope>
    <source>
        <strain evidence="5 6">2482</strain>
    </source>
</reference>
<organism evidence="5 6">
    <name type="scientific">Neobacillus bataviensis</name>
    <dbReference type="NCBI Taxonomy" id="220685"/>
    <lineage>
        <taxon>Bacteria</taxon>
        <taxon>Bacillati</taxon>
        <taxon>Bacillota</taxon>
        <taxon>Bacilli</taxon>
        <taxon>Bacillales</taxon>
        <taxon>Bacillaceae</taxon>
        <taxon>Neobacillus</taxon>
    </lineage>
</organism>
<dbReference type="InterPro" id="IPR025645">
    <property type="entry name" value="DUF4349"/>
</dbReference>
<dbReference type="EMBL" id="VIVN01000001">
    <property type="protein sequence ID" value="TWE08995.1"/>
    <property type="molecule type" value="Genomic_DNA"/>
</dbReference>
<keyword evidence="2" id="KW-1133">Transmembrane helix</keyword>
<feature type="region of interest" description="Disordered" evidence="1">
    <location>
        <begin position="28"/>
        <end position="57"/>
    </location>
</feature>
<comment type="caution">
    <text evidence="5">The sequence shown here is derived from an EMBL/GenBank/DDBJ whole genome shotgun (WGS) entry which is preliminary data.</text>
</comment>
<keyword evidence="2" id="KW-0472">Membrane</keyword>
<name>A0A561E041_9BACI</name>
<accession>A0A561E041</accession>
<feature type="transmembrane region" description="Helical" evidence="2">
    <location>
        <begin position="259"/>
        <end position="292"/>
    </location>
</feature>
<gene>
    <name evidence="5" type="ORF">FB550_1011027</name>
</gene>
<evidence type="ECO:0000313" key="6">
    <source>
        <dbReference type="Proteomes" id="UP000319671"/>
    </source>
</evidence>
<proteinExistence type="predicted"/>
<keyword evidence="2" id="KW-0812">Transmembrane</keyword>
<sequence>MGLSKKALSFFLMVMLFGMAGCSSASKNESAKMSSDKGVMDSAQSGKSEKSLTSTELPKSEKFIDTAKAQANNQMVIYQAELELRVKNFENTVQNLEEKAKKYGGYIAESSVTKDGTEQVSCSMKLRIPQAHFQEFLNDAEGQAAEVLKRNINGQDVTEEYVDLESRLKSKRAVEERLLSFMKNAAKTEDLLKISADLASVQEEIEVIEGRMKYLENQTSLSTVSITLYETKVVVPELEKDQLNTWEKTKKQFMNSTNLILAALSGLVVFILGNLPILIIFVLLGFLVYLYYNKKKRQNKRE</sequence>
<keyword evidence="3" id="KW-0732">Signal</keyword>
<dbReference type="AlphaFoldDB" id="A0A561E041"/>
<dbReference type="PROSITE" id="PS51257">
    <property type="entry name" value="PROKAR_LIPOPROTEIN"/>
    <property type="match status" value="1"/>
</dbReference>
<dbReference type="RefSeq" id="WP_144562624.1">
    <property type="nucleotide sequence ID" value="NZ_VIVN01000001.1"/>
</dbReference>
<keyword evidence="6" id="KW-1185">Reference proteome</keyword>
<feature type="domain" description="DUF4349" evidence="4">
    <location>
        <begin position="74"/>
        <end position="288"/>
    </location>
</feature>
<dbReference type="Pfam" id="PF14257">
    <property type="entry name" value="DUF4349"/>
    <property type="match status" value="1"/>
</dbReference>
<evidence type="ECO:0000256" key="2">
    <source>
        <dbReference type="SAM" id="Phobius"/>
    </source>
</evidence>
<protein>
    <submittedName>
        <fullName evidence="5">Uncharacterized protein DUF4349</fullName>
    </submittedName>
</protein>
<feature type="signal peptide" evidence="3">
    <location>
        <begin position="1"/>
        <end position="20"/>
    </location>
</feature>
<evidence type="ECO:0000256" key="1">
    <source>
        <dbReference type="SAM" id="MobiDB-lite"/>
    </source>
</evidence>
<feature type="chain" id="PRO_5038512425" evidence="3">
    <location>
        <begin position="21"/>
        <end position="302"/>
    </location>
</feature>